<dbReference type="InterPro" id="IPR027417">
    <property type="entry name" value="P-loop_NTPase"/>
</dbReference>
<dbReference type="Pfam" id="PF13479">
    <property type="entry name" value="AAA_24"/>
    <property type="match status" value="1"/>
</dbReference>
<protein>
    <recommendedName>
        <fullName evidence="3">Oxidoreductase</fullName>
    </recommendedName>
</protein>
<dbReference type="SUPFAM" id="SSF52540">
    <property type="entry name" value="P-loop containing nucleoside triphosphate hydrolases"/>
    <property type="match status" value="1"/>
</dbReference>
<dbReference type="RefSeq" id="WP_066347498.1">
    <property type="nucleotide sequence ID" value="NZ_CBCSFJ010000005.1"/>
</dbReference>
<sequence length="269" mass="29399">MAINLSSLKRVANDRPPIICVHGGPGIGKTTFAASADNCVFIRTEDGLGNLEATAFPIATSFGEVMEAIGALAAEEHDFRWLVLDSLSALEPLIWDAVAKDEGKKSVEDLGYGKGYVMALDRWREMLDALAYLAAEKKVGSILIAHSDIVRHEPPEMAAYDRTQIKLHKRAFQLVYERADIIGYAAPEVFLSKDGDPKSLKGARNIATGSGQRWLHLIEKPAFIAKNRYQMPEKLPLSWPEFHAELMARATGRAPAGQTESTEPAAQAA</sequence>
<dbReference type="EMBL" id="CP016170">
    <property type="protein sequence ID" value="ANN66447.1"/>
    <property type="molecule type" value="Genomic_DNA"/>
</dbReference>
<gene>
    <name evidence="1" type="ORF">BAU06_09205</name>
</gene>
<proteinExistence type="predicted"/>
<reference evidence="1 2" key="1">
    <citation type="submission" date="2016-06" db="EMBL/GenBank/DDBJ databases">
        <title>Complete genome sequences of Bordetella bronchialis and Bordetella flabilis.</title>
        <authorList>
            <person name="LiPuma J.J."/>
            <person name="Spilker T."/>
        </authorList>
    </citation>
    <scope>NUCLEOTIDE SEQUENCE [LARGE SCALE GENOMIC DNA]</scope>
    <source>
        <strain evidence="1 2">AU3182</strain>
    </source>
</reference>
<organism evidence="1 2">
    <name type="scientific">Bordetella bronchialis</name>
    <dbReference type="NCBI Taxonomy" id="463025"/>
    <lineage>
        <taxon>Bacteria</taxon>
        <taxon>Pseudomonadati</taxon>
        <taxon>Pseudomonadota</taxon>
        <taxon>Betaproteobacteria</taxon>
        <taxon>Burkholderiales</taxon>
        <taxon>Alcaligenaceae</taxon>
        <taxon>Bordetella</taxon>
    </lineage>
</organism>
<evidence type="ECO:0000313" key="2">
    <source>
        <dbReference type="Proteomes" id="UP000091897"/>
    </source>
</evidence>
<accession>A0ABN4QZI9</accession>
<name>A0ABN4QZI9_9BORD</name>
<evidence type="ECO:0000313" key="1">
    <source>
        <dbReference type="EMBL" id="ANN66447.1"/>
    </source>
</evidence>
<evidence type="ECO:0008006" key="3">
    <source>
        <dbReference type="Google" id="ProtNLM"/>
    </source>
</evidence>
<dbReference type="Proteomes" id="UP000091897">
    <property type="component" value="Chromosome"/>
</dbReference>
<keyword evidence="2" id="KW-1185">Reference proteome</keyword>